<dbReference type="RefSeq" id="WP_179446031.1">
    <property type="nucleotide sequence ID" value="NZ_JACBZS010000001.1"/>
</dbReference>
<evidence type="ECO:0000259" key="1">
    <source>
        <dbReference type="Pfam" id="PF01872"/>
    </source>
</evidence>
<dbReference type="AlphaFoldDB" id="A0A7Z0DB48"/>
<reference evidence="2 3" key="1">
    <citation type="submission" date="2020-07" db="EMBL/GenBank/DDBJ databases">
        <title>Sequencing the genomes of 1000 actinobacteria strains.</title>
        <authorList>
            <person name="Klenk H.-P."/>
        </authorList>
    </citation>
    <scope>NUCLEOTIDE SEQUENCE [LARGE SCALE GENOMIC DNA]</scope>
    <source>
        <strain evidence="2 3">DSM 103164</strain>
    </source>
</reference>
<keyword evidence="3" id="KW-1185">Reference proteome</keyword>
<name>A0A7Z0DB48_9ACTN</name>
<proteinExistence type="predicted"/>
<dbReference type="Proteomes" id="UP000527616">
    <property type="component" value="Unassembled WGS sequence"/>
</dbReference>
<gene>
    <name evidence="2" type="ORF">GGQ54_002915</name>
</gene>
<feature type="domain" description="Bacterial bifunctional deaminase-reductase C-terminal" evidence="1">
    <location>
        <begin position="5"/>
        <end position="183"/>
    </location>
</feature>
<dbReference type="SUPFAM" id="SSF53597">
    <property type="entry name" value="Dihydrofolate reductase-like"/>
    <property type="match status" value="1"/>
</dbReference>
<dbReference type="PANTHER" id="PTHR38011:SF11">
    <property type="entry name" value="2,5-DIAMINO-6-RIBOSYLAMINO-4(3H)-PYRIMIDINONE 5'-PHOSPHATE REDUCTASE"/>
    <property type="match status" value="1"/>
</dbReference>
<dbReference type="GO" id="GO:0008703">
    <property type="term" value="F:5-amino-6-(5-phosphoribosylamino)uracil reductase activity"/>
    <property type="evidence" value="ECO:0007669"/>
    <property type="project" value="InterPro"/>
</dbReference>
<protein>
    <submittedName>
        <fullName evidence="2">Dihydrofolate reductase</fullName>
    </submittedName>
</protein>
<dbReference type="Gene3D" id="3.40.430.10">
    <property type="entry name" value="Dihydrofolate Reductase, subunit A"/>
    <property type="match status" value="1"/>
</dbReference>
<dbReference type="EMBL" id="JACBZS010000001">
    <property type="protein sequence ID" value="NYI72355.1"/>
    <property type="molecule type" value="Genomic_DNA"/>
</dbReference>
<organism evidence="2 3">
    <name type="scientific">Naumannella cuiyingiana</name>
    <dbReference type="NCBI Taxonomy" id="1347891"/>
    <lineage>
        <taxon>Bacteria</taxon>
        <taxon>Bacillati</taxon>
        <taxon>Actinomycetota</taxon>
        <taxon>Actinomycetes</taxon>
        <taxon>Propionibacteriales</taxon>
        <taxon>Propionibacteriaceae</taxon>
        <taxon>Naumannella</taxon>
    </lineage>
</organism>
<evidence type="ECO:0000313" key="2">
    <source>
        <dbReference type="EMBL" id="NYI72355.1"/>
    </source>
</evidence>
<dbReference type="InterPro" id="IPR050765">
    <property type="entry name" value="Riboflavin_Biosynth_HTPR"/>
</dbReference>
<dbReference type="InterPro" id="IPR002734">
    <property type="entry name" value="RibDG_C"/>
</dbReference>
<dbReference type="GO" id="GO:0009231">
    <property type="term" value="P:riboflavin biosynthetic process"/>
    <property type="evidence" value="ECO:0007669"/>
    <property type="project" value="InterPro"/>
</dbReference>
<dbReference type="InterPro" id="IPR024072">
    <property type="entry name" value="DHFR-like_dom_sf"/>
</dbReference>
<sequence length="191" mass="20576">MARELVWTGFVTLDGVMDSPGGDVEGHPGGGWVFRTPFEEAAFALKGEELADTGALLFGRRSYQAFAPFWSQSADHAAYQDLPKYVLSTTLGEQDLVGGWGETTILRSVDDVAALKQTDGGGIFVHGSGEVARSLADAGLIDRYNLLVFPVLLGEGKSIFSRSNQAEQRLTLRESEAYGNGVVKAVYDVVR</sequence>
<accession>A0A7Z0DB48</accession>
<dbReference type="PANTHER" id="PTHR38011">
    <property type="entry name" value="DIHYDROFOLATE REDUCTASE FAMILY PROTEIN (AFU_ORTHOLOGUE AFUA_8G06820)"/>
    <property type="match status" value="1"/>
</dbReference>
<evidence type="ECO:0000313" key="3">
    <source>
        <dbReference type="Proteomes" id="UP000527616"/>
    </source>
</evidence>
<comment type="caution">
    <text evidence="2">The sequence shown here is derived from an EMBL/GenBank/DDBJ whole genome shotgun (WGS) entry which is preliminary data.</text>
</comment>
<dbReference type="Pfam" id="PF01872">
    <property type="entry name" value="RibD_C"/>
    <property type="match status" value="1"/>
</dbReference>